<reference evidence="3 4" key="1">
    <citation type="submission" date="2021-05" db="EMBL/GenBank/DDBJ databases">
        <title>A Polyphasic approach of four new species of the genus Ohtaekwangia: Ohtaekwangia histidinii sp. nov., Ohtaekwangia cretensis sp. nov., Ohtaekwangia indiensis sp. nov., Ohtaekwangia reichenbachii sp. nov. from diverse environment.</title>
        <authorList>
            <person name="Octaviana S."/>
        </authorList>
    </citation>
    <scope>NUCLEOTIDE SEQUENCE [LARGE SCALE GENOMIC DNA]</scope>
    <source>
        <strain evidence="3 4">PWU20</strain>
    </source>
</reference>
<evidence type="ECO:0000259" key="2">
    <source>
        <dbReference type="Pfam" id="PF17996"/>
    </source>
</evidence>
<dbReference type="PANTHER" id="PTHR37834">
    <property type="entry name" value="GDSL-LIKE LIPASE/ACYLHYDROLASE DOMAIN PROTEIN (AFU_ORTHOLOGUE AFUA_2G00620)"/>
    <property type="match status" value="1"/>
</dbReference>
<organism evidence="3 4">
    <name type="scientific">Chryseosolibacter indicus</name>
    <dbReference type="NCBI Taxonomy" id="2782351"/>
    <lineage>
        <taxon>Bacteria</taxon>
        <taxon>Pseudomonadati</taxon>
        <taxon>Bacteroidota</taxon>
        <taxon>Cytophagia</taxon>
        <taxon>Cytophagales</taxon>
        <taxon>Chryseotaleaceae</taxon>
        <taxon>Chryseosolibacter</taxon>
    </lineage>
</organism>
<sequence length="357" mass="40563">MLLRLVLQVFIFVFLYNSVSAQQHAGKFFAASDPLIQYVGRIDASNPEALRFWQPGVYIKAKFYGTYCELHINDEELWGKSHNYISIIVDDNAPIRLQTKGKKNVIDTVRNLLKGEHTIVICKNTEAGIGYLEFVGLKCEKLLRLPNKPSRKIEFIGNSITCGMGSDLSVIPCDSGQWYDQHNAYLSYGAQTARRLNAQWHLSSVSGIGLIRSCCNMEITMPDVFDKINMRDDTILWDFKKYQPEVVSICLGQNDRIQDSVKFCSAYVSFIKNIRTLYPRAQILCITSPMADEKLAEVMRRYLTGVVSHLQSNGEKKVDKYFFSRSFNNGCGSHPDLQDHTLIANELTAKIKSLMGW</sequence>
<accession>A0ABS5VLA9</accession>
<dbReference type="SUPFAM" id="SSF52266">
    <property type="entry name" value="SGNH hydrolase"/>
    <property type="match status" value="1"/>
</dbReference>
<keyword evidence="4" id="KW-1185">Reference proteome</keyword>
<dbReference type="PANTHER" id="PTHR37834:SF2">
    <property type="entry name" value="ESTERASE, SGNH HYDROLASE-TYPE"/>
    <property type="match status" value="1"/>
</dbReference>
<feature type="domain" description="SGNH hydrolase-type esterase" evidence="1">
    <location>
        <begin position="155"/>
        <end position="293"/>
    </location>
</feature>
<protein>
    <submittedName>
        <fullName evidence="3">SGNH/GDSL hydrolase family protein</fullName>
    </submittedName>
</protein>
<evidence type="ECO:0000313" key="3">
    <source>
        <dbReference type="EMBL" id="MBT1702240.1"/>
    </source>
</evidence>
<dbReference type="EMBL" id="JAHESD010000004">
    <property type="protein sequence ID" value="MBT1702240.1"/>
    <property type="molecule type" value="Genomic_DNA"/>
</dbReference>
<dbReference type="InterPro" id="IPR036514">
    <property type="entry name" value="SGNH_hydro_sf"/>
</dbReference>
<dbReference type="InterPro" id="IPR040794">
    <property type="entry name" value="CE2_N"/>
</dbReference>
<evidence type="ECO:0000259" key="1">
    <source>
        <dbReference type="Pfam" id="PF13472"/>
    </source>
</evidence>
<dbReference type="Gene3D" id="2.60.120.260">
    <property type="entry name" value="Galactose-binding domain-like"/>
    <property type="match status" value="1"/>
</dbReference>
<dbReference type="Gene3D" id="3.40.50.1110">
    <property type="entry name" value="SGNH hydrolase"/>
    <property type="match status" value="1"/>
</dbReference>
<feature type="domain" description="Carbohydrate esterase 2 N-terminal" evidence="2">
    <location>
        <begin position="38"/>
        <end position="146"/>
    </location>
</feature>
<dbReference type="Pfam" id="PF17996">
    <property type="entry name" value="CE2_N"/>
    <property type="match status" value="1"/>
</dbReference>
<dbReference type="InterPro" id="IPR013830">
    <property type="entry name" value="SGNH_hydro"/>
</dbReference>
<dbReference type="GO" id="GO:0016787">
    <property type="term" value="F:hydrolase activity"/>
    <property type="evidence" value="ECO:0007669"/>
    <property type="project" value="UniProtKB-KW"/>
</dbReference>
<keyword evidence="3" id="KW-0378">Hydrolase</keyword>
<gene>
    <name evidence="3" type="ORF">KK060_03060</name>
</gene>
<dbReference type="Pfam" id="PF13472">
    <property type="entry name" value="Lipase_GDSL_2"/>
    <property type="match status" value="1"/>
</dbReference>
<proteinExistence type="predicted"/>
<name>A0ABS5VLA9_9BACT</name>
<evidence type="ECO:0000313" key="4">
    <source>
        <dbReference type="Proteomes" id="UP000772618"/>
    </source>
</evidence>
<dbReference type="CDD" id="cd01831">
    <property type="entry name" value="Endoglucanase_E_like"/>
    <property type="match status" value="1"/>
</dbReference>
<dbReference type="InterPro" id="IPR037461">
    <property type="entry name" value="CtCE2-like_dom"/>
</dbReference>
<comment type="caution">
    <text evidence="3">The sequence shown here is derived from an EMBL/GenBank/DDBJ whole genome shotgun (WGS) entry which is preliminary data.</text>
</comment>
<dbReference type="RefSeq" id="WP_254152036.1">
    <property type="nucleotide sequence ID" value="NZ_JAHESD010000004.1"/>
</dbReference>
<dbReference type="Proteomes" id="UP000772618">
    <property type="component" value="Unassembled WGS sequence"/>
</dbReference>
<dbReference type="InterPro" id="IPR052762">
    <property type="entry name" value="PCW_deacetylase/CE"/>
</dbReference>